<organism evidence="1 2">
    <name type="scientific">Ambrosiozyma monospora</name>
    <name type="common">Yeast</name>
    <name type="synonym">Endomycopsis monosporus</name>
    <dbReference type="NCBI Taxonomy" id="43982"/>
    <lineage>
        <taxon>Eukaryota</taxon>
        <taxon>Fungi</taxon>
        <taxon>Dikarya</taxon>
        <taxon>Ascomycota</taxon>
        <taxon>Saccharomycotina</taxon>
        <taxon>Pichiomycetes</taxon>
        <taxon>Pichiales</taxon>
        <taxon>Pichiaceae</taxon>
        <taxon>Ambrosiozyma</taxon>
    </lineage>
</organism>
<gene>
    <name evidence="1" type="ORF">Amon02_001214100</name>
</gene>
<dbReference type="Proteomes" id="UP001165064">
    <property type="component" value="Unassembled WGS sequence"/>
</dbReference>
<comment type="caution">
    <text evidence="1">The sequence shown here is derived from an EMBL/GenBank/DDBJ whole genome shotgun (WGS) entry which is preliminary data.</text>
</comment>
<evidence type="ECO:0000313" key="1">
    <source>
        <dbReference type="EMBL" id="GMF04914.1"/>
    </source>
</evidence>
<dbReference type="EMBL" id="BSXS01014089">
    <property type="protein sequence ID" value="GMF04914.1"/>
    <property type="molecule type" value="Genomic_DNA"/>
</dbReference>
<proteinExistence type="predicted"/>
<protein>
    <submittedName>
        <fullName evidence="1">Unnamed protein product</fullName>
    </submittedName>
</protein>
<name>A0ACB5U8G2_AMBMO</name>
<sequence length="130" mass="14724">MSLTNMHTPSYDTFIVSLEIYDIQPQEGIALPHTNQIVSSAAQQQMIQDQQQQQAAAGVAGPYRPLNVRDALTYLDQVKLQFSSQTDVYTNFLDIMKDFKSQKYVSLTASFLCLGCLNYLRPEIWVELAL</sequence>
<evidence type="ECO:0000313" key="2">
    <source>
        <dbReference type="Proteomes" id="UP001165064"/>
    </source>
</evidence>
<accession>A0ACB5U8G2</accession>
<keyword evidence="2" id="KW-1185">Reference proteome</keyword>
<reference evidence="1" key="1">
    <citation type="submission" date="2023-04" db="EMBL/GenBank/DDBJ databases">
        <title>Ambrosiozyma monospora NBRC 10751.</title>
        <authorList>
            <person name="Ichikawa N."/>
            <person name="Sato H."/>
            <person name="Tonouchi N."/>
        </authorList>
    </citation>
    <scope>NUCLEOTIDE SEQUENCE</scope>
    <source>
        <strain evidence="1">NBRC 10751</strain>
    </source>
</reference>